<evidence type="ECO:0000256" key="1">
    <source>
        <dbReference type="SAM" id="MobiDB-lite"/>
    </source>
</evidence>
<dbReference type="EMBL" id="JALJOU010000078">
    <property type="protein sequence ID" value="KAK9824999.1"/>
    <property type="molecule type" value="Genomic_DNA"/>
</dbReference>
<keyword evidence="2" id="KW-0812">Transmembrane</keyword>
<comment type="caution">
    <text evidence="3">The sequence shown here is derived from an EMBL/GenBank/DDBJ whole genome shotgun (WGS) entry which is preliminary data.</text>
</comment>
<reference evidence="3 4" key="1">
    <citation type="journal article" date="2024" name="Nat. Commun.">
        <title>Phylogenomics reveals the evolutionary origins of lichenization in chlorophyte algae.</title>
        <authorList>
            <person name="Puginier C."/>
            <person name="Libourel C."/>
            <person name="Otte J."/>
            <person name="Skaloud P."/>
            <person name="Haon M."/>
            <person name="Grisel S."/>
            <person name="Petersen M."/>
            <person name="Berrin J.G."/>
            <person name="Delaux P.M."/>
            <person name="Dal Grande F."/>
            <person name="Keller J."/>
        </authorList>
    </citation>
    <scope>NUCLEOTIDE SEQUENCE [LARGE SCALE GENOMIC DNA]</scope>
    <source>
        <strain evidence="3 4">SAG 245.80</strain>
    </source>
</reference>
<feature type="transmembrane region" description="Helical" evidence="2">
    <location>
        <begin position="152"/>
        <end position="173"/>
    </location>
</feature>
<gene>
    <name evidence="3" type="ORF">WJX81_007493</name>
</gene>
<feature type="transmembrane region" description="Helical" evidence="2">
    <location>
        <begin position="103"/>
        <end position="131"/>
    </location>
</feature>
<dbReference type="Proteomes" id="UP001445335">
    <property type="component" value="Unassembled WGS sequence"/>
</dbReference>
<feature type="transmembrane region" description="Helical" evidence="2">
    <location>
        <begin position="185"/>
        <end position="207"/>
    </location>
</feature>
<sequence>MVAKRTANRDHSLQATRCSATLSAEAPAHGSDDGVRSHESSIMPIGFYSGLCGDKALSDDQLEQFRAFSKVMHQASVAFVAVSATNLILTFSEAGGKVATRPFSLLAGITVGNFAFWLDSLLVAVLAAYGARAFHQVAEAKCGNRIPLIFQGIGRLTLSFQQLAVAAMSIGAIHTLQAASVHPPIMRLAAGLFFLVSGVRAAALAWLMRSHGGDMEDGELPAMIEMVKTRRGSRLERFAVRLVLGHILTFDVPKEQQPQSASHKGSARGSAGHMGSRSGDDIAEDEYEFTGGEVQLLRIAVDAMHTCGLALAVQGLATGLLGLANALAGNTTGAFNMTYNGISKGLMASFIFGASERFDRAVAEPGDNLTNLLLGLDKTKGLGKLFAQLSTLAWAVAASQVLQTLVPFLRDSTAANMALSAGVSPIAKAITVLQSAIAGLA</sequence>
<organism evidence="3 4">
    <name type="scientific">Elliptochloris bilobata</name>
    <dbReference type="NCBI Taxonomy" id="381761"/>
    <lineage>
        <taxon>Eukaryota</taxon>
        <taxon>Viridiplantae</taxon>
        <taxon>Chlorophyta</taxon>
        <taxon>core chlorophytes</taxon>
        <taxon>Trebouxiophyceae</taxon>
        <taxon>Trebouxiophyceae incertae sedis</taxon>
        <taxon>Elliptochloris clade</taxon>
        <taxon>Elliptochloris</taxon>
    </lineage>
</organism>
<feature type="region of interest" description="Disordered" evidence="1">
    <location>
        <begin position="254"/>
        <end position="278"/>
    </location>
</feature>
<evidence type="ECO:0000256" key="2">
    <source>
        <dbReference type="SAM" id="Phobius"/>
    </source>
</evidence>
<evidence type="ECO:0000313" key="3">
    <source>
        <dbReference type="EMBL" id="KAK9824999.1"/>
    </source>
</evidence>
<feature type="transmembrane region" description="Helical" evidence="2">
    <location>
        <begin position="71"/>
        <end position="91"/>
    </location>
</feature>
<accession>A0AAW1QU36</accession>
<keyword evidence="4" id="KW-1185">Reference proteome</keyword>
<keyword evidence="2" id="KW-0472">Membrane</keyword>
<proteinExistence type="predicted"/>
<keyword evidence="2" id="KW-1133">Transmembrane helix</keyword>
<name>A0AAW1QU36_9CHLO</name>
<dbReference type="AlphaFoldDB" id="A0AAW1QU36"/>
<protein>
    <submittedName>
        <fullName evidence="3">Uncharacterized protein</fullName>
    </submittedName>
</protein>
<evidence type="ECO:0000313" key="4">
    <source>
        <dbReference type="Proteomes" id="UP001445335"/>
    </source>
</evidence>